<dbReference type="PANTHER" id="PTHR10566">
    <property type="entry name" value="CHAPERONE-ACTIVITY OF BC1 COMPLEX CABC1 -RELATED"/>
    <property type="match status" value="1"/>
</dbReference>
<keyword evidence="4" id="KW-0418">Kinase</keyword>
<keyword evidence="5" id="KW-1185">Reference proteome</keyword>
<keyword evidence="2" id="KW-0812">Transmembrane</keyword>
<dbReference type="InterPro" id="IPR011009">
    <property type="entry name" value="Kinase-like_dom_sf"/>
</dbReference>
<accession>A0A5B8Y447</accession>
<dbReference type="CDD" id="cd05121">
    <property type="entry name" value="ABC1_ADCK3-like"/>
    <property type="match status" value="1"/>
</dbReference>
<evidence type="ECO:0000256" key="1">
    <source>
        <dbReference type="ARBA" id="ARBA00009670"/>
    </source>
</evidence>
<gene>
    <name evidence="4" type="ORF">FIV42_08700</name>
</gene>
<proteinExistence type="inferred from homology"/>
<comment type="similarity">
    <text evidence="1">Belongs to the protein kinase superfamily. ADCK protein kinase family.</text>
</comment>
<dbReference type="Proteomes" id="UP000315995">
    <property type="component" value="Chromosome"/>
</dbReference>
<dbReference type="Pfam" id="PF03109">
    <property type="entry name" value="ABC1"/>
    <property type="match status" value="1"/>
</dbReference>
<organism evidence="4 5">
    <name type="scientific">Persicimonas caeni</name>
    <dbReference type="NCBI Taxonomy" id="2292766"/>
    <lineage>
        <taxon>Bacteria</taxon>
        <taxon>Deltaproteobacteria</taxon>
        <taxon>Bradymonadales</taxon>
        <taxon>Bradymonadaceae</taxon>
        <taxon>Persicimonas</taxon>
    </lineage>
</organism>
<evidence type="ECO:0000259" key="3">
    <source>
        <dbReference type="Pfam" id="PF03109"/>
    </source>
</evidence>
<evidence type="ECO:0000313" key="4">
    <source>
        <dbReference type="EMBL" id="QDG50806.1"/>
    </source>
</evidence>
<dbReference type="InterPro" id="IPR004147">
    <property type="entry name" value="ABC1_dom"/>
</dbReference>
<dbReference type="Gene3D" id="1.10.510.10">
    <property type="entry name" value="Transferase(Phosphotransferase) domain 1"/>
    <property type="match status" value="1"/>
</dbReference>
<reference evidence="4 5" key="1">
    <citation type="submission" date="2019-06" db="EMBL/GenBank/DDBJ databases">
        <title>Persicimonas caeni gen. nov., sp. nov., a predatory bacterium isolated from solar saltern.</title>
        <authorList>
            <person name="Wang S."/>
        </authorList>
    </citation>
    <scope>NUCLEOTIDE SEQUENCE [LARGE SCALE GENOMIC DNA]</scope>
    <source>
        <strain evidence="4 5">YN101</strain>
    </source>
</reference>
<dbReference type="InterPro" id="IPR050154">
    <property type="entry name" value="UbiB_kinase"/>
</dbReference>
<feature type="domain" description="ABC1 atypical kinase-like" evidence="3">
    <location>
        <begin position="105"/>
        <end position="345"/>
    </location>
</feature>
<dbReference type="GO" id="GO:0016301">
    <property type="term" value="F:kinase activity"/>
    <property type="evidence" value="ECO:0007669"/>
    <property type="project" value="UniProtKB-KW"/>
</dbReference>
<evidence type="ECO:0000313" key="5">
    <source>
        <dbReference type="Proteomes" id="UP000315995"/>
    </source>
</evidence>
<dbReference type="RefSeq" id="WP_141197298.1">
    <property type="nucleotide sequence ID" value="NZ_CP041186.1"/>
</dbReference>
<dbReference type="EMBL" id="CP041186">
    <property type="protein sequence ID" value="QDG50806.1"/>
    <property type="molecule type" value="Genomic_DNA"/>
</dbReference>
<evidence type="ECO:0000256" key="2">
    <source>
        <dbReference type="SAM" id="Phobius"/>
    </source>
</evidence>
<keyword evidence="2" id="KW-0472">Membrane</keyword>
<dbReference type="SUPFAM" id="SSF56112">
    <property type="entry name" value="Protein kinase-like (PK-like)"/>
    <property type="match status" value="1"/>
</dbReference>
<sequence>MVSPVKTAVQDIRRLREISGVLTGHGFSAVARRAGLGRFLGDSGGADVVEFEDDGDLLGGDRSEAAVRFRNVLEDLGPTFVKLGQVLSTRPDILPPEFIDELKNLQDRVPALSFEQVREQVESNLDGAIEELFEEFQEKPLAAASIGQAHRAVLPSGRAVVVKVQRPGISEKIRSDLDILYYLARFLEATIEEVELYTPTAIVREFERAILNELDFLQEAQNIEEFGNNFAEMPTVEVPEVEHEYTTSQILTMEFIDADKLASLEGGSERAIRVLDTLLEAMVKMVLYDGFFHGDPHPGNIMVREDDTIVFIDFGLVGRLSESQQDDLIDLILTILTGDVDGVSRSLLSMGYPVGRVNLREFKADITRIRNKYLAMNLGDIEVGEFVQETMNAAQKHRIRINTNYAVLTKAAMTIEGIMRELEPDMDIMKKGMPYAKKLATRRFSARKVMQGVMNSAMGFSGFVQQIPQQMDQILMDLEGGNLTITIKNESIDEIGTFLNTLGTRLFLGIIAAGLAVAAALILRGYDYMISGVSVMMIVGILLAIIALALFWWALSWHIVGGSASSKLRLEPFMRLFRKK</sequence>
<dbReference type="PANTHER" id="PTHR10566:SF113">
    <property type="entry name" value="PROTEIN ACTIVITY OF BC1 COMPLEX KINASE 7, CHLOROPLASTIC"/>
    <property type="match status" value="1"/>
</dbReference>
<protein>
    <submittedName>
        <fullName evidence="4">AarF/ABC1/UbiB kinase family protein</fullName>
    </submittedName>
</protein>
<keyword evidence="2" id="KW-1133">Transmembrane helix</keyword>
<keyword evidence="4" id="KW-0808">Transferase</keyword>
<name>A0A4Y6PR61_PERCE</name>
<feature type="transmembrane region" description="Helical" evidence="2">
    <location>
        <begin position="506"/>
        <end position="523"/>
    </location>
</feature>
<accession>A0A4Y6PR61</accession>
<dbReference type="OrthoDB" id="9795390at2"/>
<dbReference type="AlphaFoldDB" id="A0A4Y6PR61"/>
<feature type="transmembrane region" description="Helical" evidence="2">
    <location>
        <begin position="535"/>
        <end position="555"/>
    </location>
</feature>